<dbReference type="InterPro" id="IPR009027">
    <property type="entry name" value="Ribosomal_bL9/RNase_H1_N"/>
</dbReference>
<feature type="domain" description="Ribosomal protein L9" evidence="6">
    <location>
        <begin position="98"/>
        <end position="141"/>
    </location>
</feature>
<keyword evidence="3" id="KW-0687">Ribonucleoprotein</keyword>
<keyword evidence="2" id="KW-0689">Ribosomal protein</keyword>
<sequence length="252" mass="28411">MFSGDLCRNPKQIMATTLGVLRVCVKCLRPPTKRLGRLCVVSAVSKQQQRNHTIVMERVFPLPAGKDGGLPHPNDVNETHKILRHVEIVEYPTELACILTDYVEGIGIRGDLVKVKKEVFHNDLYPAGLAVYASPENIDEFEEERKAKGIDKSEMRLGVFARMAIKELNHMHLEIPMNDKVEWTLDKQHVQVAFRTQGIELLEECLVLPEEPISTFQDLVVKVWINGLESVDVKATIVPISQKFAPAKAVKK</sequence>
<accession>A0AAV2HSX9</accession>
<dbReference type="InterPro" id="IPR020070">
    <property type="entry name" value="Ribosomal_bL9_N"/>
</dbReference>
<reference evidence="7 8" key="1">
    <citation type="submission" date="2024-04" db="EMBL/GenBank/DDBJ databases">
        <authorList>
            <consortium name="Genoscope - CEA"/>
            <person name="William W."/>
        </authorList>
    </citation>
    <scope>NUCLEOTIDE SEQUENCE [LARGE SCALE GENOMIC DNA]</scope>
</reference>
<keyword evidence="8" id="KW-1185">Reference proteome</keyword>
<dbReference type="InterPro" id="IPR036935">
    <property type="entry name" value="Ribosomal_bL9_N_sf"/>
</dbReference>
<comment type="caution">
    <text evidence="7">The sequence shown here is derived from an EMBL/GenBank/DDBJ whole genome shotgun (WGS) entry which is preliminary data.</text>
</comment>
<dbReference type="PANTHER" id="PTHR21368">
    <property type="entry name" value="50S RIBOSOMAL PROTEIN L9"/>
    <property type="match status" value="1"/>
</dbReference>
<dbReference type="GO" id="GO:0005840">
    <property type="term" value="C:ribosome"/>
    <property type="evidence" value="ECO:0007669"/>
    <property type="project" value="UniProtKB-KW"/>
</dbReference>
<evidence type="ECO:0000256" key="5">
    <source>
        <dbReference type="ARBA" id="ARBA00035381"/>
    </source>
</evidence>
<evidence type="ECO:0000313" key="8">
    <source>
        <dbReference type="Proteomes" id="UP001497497"/>
    </source>
</evidence>
<dbReference type="GO" id="GO:0006412">
    <property type="term" value="P:translation"/>
    <property type="evidence" value="ECO:0007669"/>
    <property type="project" value="InterPro"/>
</dbReference>
<dbReference type="GO" id="GO:1990904">
    <property type="term" value="C:ribonucleoprotein complex"/>
    <property type="evidence" value="ECO:0007669"/>
    <property type="project" value="UniProtKB-KW"/>
</dbReference>
<evidence type="ECO:0000256" key="1">
    <source>
        <dbReference type="ARBA" id="ARBA00010605"/>
    </source>
</evidence>
<evidence type="ECO:0000313" key="7">
    <source>
        <dbReference type="EMBL" id="CAL1537212.1"/>
    </source>
</evidence>
<dbReference type="Proteomes" id="UP001497497">
    <property type="component" value="Unassembled WGS sequence"/>
</dbReference>
<dbReference type="AlphaFoldDB" id="A0AAV2HSX9"/>
<evidence type="ECO:0000259" key="6">
    <source>
        <dbReference type="Pfam" id="PF01281"/>
    </source>
</evidence>
<dbReference type="SUPFAM" id="SSF55658">
    <property type="entry name" value="L9 N-domain-like"/>
    <property type="match status" value="1"/>
</dbReference>
<evidence type="ECO:0000256" key="2">
    <source>
        <dbReference type="ARBA" id="ARBA00022980"/>
    </source>
</evidence>
<evidence type="ECO:0000256" key="4">
    <source>
        <dbReference type="ARBA" id="ARBA00035194"/>
    </source>
</evidence>
<proteinExistence type="inferred from homology"/>
<organism evidence="7 8">
    <name type="scientific">Lymnaea stagnalis</name>
    <name type="common">Great pond snail</name>
    <name type="synonym">Helix stagnalis</name>
    <dbReference type="NCBI Taxonomy" id="6523"/>
    <lineage>
        <taxon>Eukaryota</taxon>
        <taxon>Metazoa</taxon>
        <taxon>Spiralia</taxon>
        <taxon>Lophotrochozoa</taxon>
        <taxon>Mollusca</taxon>
        <taxon>Gastropoda</taxon>
        <taxon>Heterobranchia</taxon>
        <taxon>Euthyneura</taxon>
        <taxon>Panpulmonata</taxon>
        <taxon>Hygrophila</taxon>
        <taxon>Lymnaeoidea</taxon>
        <taxon>Lymnaeidae</taxon>
        <taxon>Lymnaea</taxon>
    </lineage>
</organism>
<name>A0AAV2HSX9_LYMST</name>
<dbReference type="EMBL" id="CAXITT010000254">
    <property type="protein sequence ID" value="CAL1537212.1"/>
    <property type="molecule type" value="Genomic_DNA"/>
</dbReference>
<dbReference type="Gene3D" id="3.40.5.10">
    <property type="entry name" value="Ribosomal protein L9, N-terminal domain"/>
    <property type="match status" value="1"/>
</dbReference>
<protein>
    <recommendedName>
        <fullName evidence="4">Large ribosomal subunit protein bL9m</fullName>
    </recommendedName>
    <alternativeName>
        <fullName evidence="5">39S ribosomal protein L9, mitochondrial</fullName>
    </alternativeName>
</protein>
<comment type="similarity">
    <text evidence="1">Belongs to the bacterial ribosomal protein bL9 family.</text>
</comment>
<evidence type="ECO:0000256" key="3">
    <source>
        <dbReference type="ARBA" id="ARBA00023274"/>
    </source>
</evidence>
<dbReference type="Pfam" id="PF01281">
    <property type="entry name" value="Ribosomal_L9_N"/>
    <property type="match status" value="1"/>
</dbReference>
<dbReference type="GO" id="GO:0003735">
    <property type="term" value="F:structural constituent of ribosome"/>
    <property type="evidence" value="ECO:0007669"/>
    <property type="project" value="InterPro"/>
</dbReference>
<dbReference type="InterPro" id="IPR000244">
    <property type="entry name" value="Ribosomal_bL9"/>
</dbReference>
<gene>
    <name evidence="7" type="ORF">GSLYS_00011125001</name>
</gene>